<keyword evidence="2" id="KW-1185">Reference proteome</keyword>
<proteinExistence type="predicted"/>
<dbReference type="EMBL" id="JABVCQ010000007">
    <property type="protein sequence ID" value="MBB1125559.1"/>
    <property type="molecule type" value="Genomic_DNA"/>
</dbReference>
<name>A0A839HEV4_9GAMM</name>
<dbReference type="AlphaFoldDB" id="A0A839HEV4"/>
<organism evidence="1 2">
    <name type="scientific">Thiospirillum jenense</name>
    <dbReference type="NCBI Taxonomy" id="1653858"/>
    <lineage>
        <taxon>Bacteria</taxon>
        <taxon>Pseudomonadati</taxon>
        <taxon>Pseudomonadota</taxon>
        <taxon>Gammaproteobacteria</taxon>
        <taxon>Chromatiales</taxon>
        <taxon>Chromatiaceae</taxon>
        <taxon>Thiospirillum</taxon>
    </lineage>
</organism>
<evidence type="ECO:0000313" key="2">
    <source>
        <dbReference type="Proteomes" id="UP000548632"/>
    </source>
</evidence>
<evidence type="ECO:0000313" key="1">
    <source>
        <dbReference type="EMBL" id="MBB1125559.1"/>
    </source>
</evidence>
<accession>A0A839HEV4</accession>
<comment type="caution">
    <text evidence="1">The sequence shown here is derived from an EMBL/GenBank/DDBJ whole genome shotgun (WGS) entry which is preliminary data.</text>
</comment>
<gene>
    <name evidence="1" type="ORF">HUK38_04845</name>
</gene>
<sequence>MYIAVREITLNGVDYQSGDTVDASCLNERQIALMLGLRRIVFQVTRNKKPNAV</sequence>
<dbReference type="Proteomes" id="UP000548632">
    <property type="component" value="Unassembled WGS sequence"/>
</dbReference>
<protein>
    <submittedName>
        <fullName evidence="1">Uncharacterized protein</fullName>
    </submittedName>
</protein>
<reference evidence="1 2" key="1">
    <citation type="journal article" date="2020" name="Arch. Microbiol.">
        <title>The genome sequence of the giant phototrophic gammaproteobacterium Thiospirillum jenense gives insight into its physiological properties and phylogenetic relationships.</title>
        <authorList>
            <person name="Imhoff J.F."/>
            <person name="Meyer T.E."/>
            <person name="Kyndt J.A."/>
        </authorList>
    </citation>
    <scope>NUCLEOTIDE SEQUENCE [LARGE SCALE GENOMIC DNA]</scope>
    <source>
        <strain evidence="1 2">DSM 216</strain>
    </source>
</reference>